<dbReference type="SMART" id="SM00504">
    <property type="entry name" value="Ubox"/>
    <property type="match status" value="1"/>
</dbReference>
<dbReference type="Gene3D" id="1.10.238.10">
    <property type="entry name" value="EF-hand"/>
    <property type="match status" value="1"/>
</dbReference>
<dbReference type="InterPro" id="IPR022684">
    <property type="entry name" value="Calpain_cysteine_protease"/>
</dbReference>
<evidence type="ECO:0000256" key="3">
    <source>
        <dbReference type="ARBA" id="ARBA00004496"/>
    </source>
</evidence>
<feature type="compositionally biased region" description="Basic and acidic residues" evidence="18">
    <location>
        <begin position="1679"/>
        <end position="1690"/>
    </location>
</feature>
<reference evidence="20" key="1">
    <citation type="submission" date="2020-11" db="EMBL/GenBank/DDBJ databases">
        <authorList>
            <person name="Tran Van P."/>
        </authorList>
    </citation>
    <scope>NUCLEOTIDE SEQUENCE</scope>
</reference>
<comment type="catalytic activity">
    <reaction evidence="1">
        <text>S-ubiquitinyl-[E2 ubiquitin-conjugating enzyme]-L-cysteine + [acceptor protein]-L-lysine = [E2 ubiquitin-conjugating enzyme]-L-cysteine + N(6)-ubiquitinyl-[acceptor protein]-L-lysine.</text>
        <dbReference type="EC" id="2.3.2.27"/>
    </reaction>
</comment>
<evidence type="ECO:0000313" key="21">
    <source>
        <dbReference type="Proteomes" id="UP000678499"/>
    </source>
</evidence>
<feature type="compositionally biased region" description="Low complexity" evidence="18">
    <location>
        <begin position="426"/>
        <end position="456"/>
    </location>
</feature>
<evidence type="ECO:0000256" key="15">
    <source>
        <dbReference type="ARBA" id="ARBA00072779"/>
    </source>
</evidence>
<protein>
    <recommendedName>
        <fullName evidence="15">Ubiquitin conjugation factor E4 B</fullName>
        <ecNumber evidence="7">2.3.2.27</ecNumber>
    </recommendedName>
    <alternativeName>
        <fullName evidence="17">RING-type E3 ubiquitin transferase E4 B</fullName>
    </alternativeName>
    <alternativeName>
        <fullName evidence="16">Ubiquitin fusion degradation protein 2</fullName>
    </alternativeName>
</protein>
<dbReference type="GO" id="GO:0034450">
    <property type="term" value="F:ubiquitin-ubiquitin ligase activity"/>
    <property type="evidence" value="ECO:0007669"/>
    <property type="project" value="InterPro"/>
</dbReference>
<name>A0A7R9GDV4_9CRUS</name>
<dbReference type="Gene3D" id="2.60.120.380">
    <property type="match status" value="1"/>
</dbReference>
<dbReference type="SUPFAM" id="SSF49758">
    <property type="entry name" value="Calpain large subunit, middle domain (domain III)"/>
    <property type="match status" value="1"/>
</dbReference>
<evidence type="ECO:0000256" key="13">
    <source>
        <dbReference type="ARBA" id="ARBA00023242"/>
    </source>
</evidence>
<dbReference type="InterPro" id="IPR003613">
    <property type="entry name" value="Ubox_domain"/>
</dbReference>
<keyword evidence="11" id="KW-0833">Ubl conjugation pathway</keyword>
<feature type="region of interest" description="Disordered" evidence="18">
    <location>
        <begin position="1679"/>
        <end position="1742"/>
    </location>
</feature>
<dbReference type="PANTHER" id="PTHR13931">
    <property type="entry name" value="UBIQUITINATION FACTOR E4"/>
    <property type="match status" value="1"/>
</dbReference>
<evidence type="ECO:0000256" key="4">
    <source>
        <dbReference type="ARBA" id="ARBA00004906"/>
    </source>
</evidence>
<evidence type="ECO:0000259" key="19">
    <source>
        <dbReference type="PROSITE" id="PS51698"/>
    </source>
</evidence>
<dbReference type="OrthoDB" id="20295at2759"/>
<keyword evidence="10" id="KW-0808">Transferase</keyword>
<dbReference type="FunFam" id="3.30.40.10:FF:000060">
    <property type="entry name" value="ubiquitin conjugation factor E4 B"/>
    <property type="match status" value="1"/>
</dbReference>
<sequence>MMEPALHSKRPWRAVLARRRWRIGYNAGGGPDYKQTTAVNPQFHIQIPRSGHTKCHMVVSVTQEYKTQLCHSMRGGLLDGKKLHRHDLGFSHAPSENLQAIGFAVYEVPANMTRLTTGFCVEQEPIDVTTHSVARETATFFTLPPGNYIVVPQTAQPNSESRFLLRIFTDKQTNIWEVNEDNMIFRPVSMTHFDDHQVLDPQAEGRNVLNKVLFKYCSEIDAQALMKIFKSHWKTFLLEKPNLELCKSLIMLRDYNISGRVMLKDIPPLLQTLQYWRAAFLKFESPKNSCKALSYHLRPLLWEAGLTVSNKVLECLVLRFALRASQAISATSFLLAVIRLHLAHDDFNDYILMKVRRLWNQDECFKPLPRIVKKTGGRVVRFAVQNDNTLLRSLPVIICSRAGSGNSMSELDHEEIRRRRLARLMASESPASQQSSSGPVPNASQAEDASSSSIASDSKDEAIGTDQSTEDSSEAVSDMSQAAAETYNRLMEPEPAVNQETPAVNSQNEKPGSHDMDFSQDSAVDCSIQTSIDGDAMDLDDGNAQGTDKSSVMRKDASNLVKDVLNLLEPDANMETMEIDDSHGPVLIQSELSPQNLLDIICGTFRVAISPSAAAKANSSGTGKGIPGFIKPLPLSPVVYISTVANFLQEYVESKKSQSSNSFVMNPEDLVQEVMVGVLEWISGIGDAVSSIGSASDSEEATFVPEKLWINTVSDEDSDYGAPKGQYPGALKLLPEAQHLEPELDYHCRVLQYIMQTYAIAHSEEHARTTKSPVKELFQYIKQLCIRYSGLLLTGAQPFSQNKKTAKERSPHLLLSFFIKDRLPQSYLHDLVCSSKGKPKTLKALIQPLLLGVYDMARRTTLSNENCRIPIQILAFFCDNDSPHGFGQIFVQQIAQTEMWLPKPLLSGCYGREVVTLSYLGPFLSLSPYLPDDPMISKRYFENAVSGSEECKFSQNALRATIYDIRKSTYEVLRAMAIVSESRELFLRYVAAVVRANERRCQMQFDEQKLSSDGALLNFLAALQPFASKVRLPKINAAYPHAFQTLVNVQFLAKIGMDAGKYAAYREMLACGLPETSTSSGGVVDLKSQSLAAVQRASRRTGEPEAPPVAGAKAVLTYSEINFSTHVWFLAIHAHHIALLPAIRYYLKTFRNLRNYFRLVEELTSTQDEWKNTAAARRNTNLLNSYQMHIKRLARTRMCAEVSILDENFLTQCLMFYEKLCEFMVDLAWDSHQDCGCLWYEDKLMQCGRLNCAPLALASLPEFYVEDVAEFLLFLANWKQNLLLSQIPNVNNFLLLFIFRSKWVSNPYLVAKLIEVLFVAVPELQSNQSTPTYFSNVVSSRVAIDNLGPALMSFYTQVERTGASSEFYDKFSIRYHISVILRALWSDSDHRKTIVDSSKSKEFVKFVNMLINDTTYLLDESIACLGRIAKVQGVMEGEGWATMPADQRQTHVRQLSTDERQCKSYLTLARETVDLFQCLTQWIKEPFLRPEVVDRLAAMLNFNISQLCAKGRFLQVKNPKKYSWDPVQLTAQLMSIYTALESEAFAVAIASDERSFNRDLMMMLAREMSKMRSDCPETLFAFKRLVTNAHSVWLKRMKLELDLSDAPDEFRDPVMDTIMEDPVELPTSGKIMDRSTIVRHLLNSATDPFNRQHLTECMLVPVPALKDSIREWIETKRSALEKPKDSERDSMPPLDDSAEKSDSVASHCQPEPVADPVSTQEVAPASDDAMDTSGVLEEGSHE</sequence>
<dbReference type="Proteomes" id="UP000678499">
    <property type="component" value="Unassembled WGS sequence"/>
</dbReference>
<feature type="compositionally biased region" description="Polar residues" evidence="18">
    <location>
        <begin position="498"/>
        <end position="510"/>
    </location>
</feature>
<dbReference type="EC" id="2.3.2.27" evidence="7"/>
<evidence type="ECO:0000256" key="9">
    <source>
        <dbReference type="ARBA" id="ARBA00022553"/>
    </source>
</evidence>
<dbReference type="SMART" id="SM00720">
    <property type="entry name" value="calpain_III"/>
    <property type="match status" value="1"/>
</dbReference>
<keyword evidence="21" id="KW-1185">Reference proteome</keyword>
<keyword evidence="9" id="KW-0597">Phosphoprotein</keyword>
<evidence type="ECO:0000256" key="8">
    <source>
        <dbReference type="ARBA" id="ARBA00022490"/>
    </source>
</evidence>
<dbReference type="GO" id="GO:0036503">
    <property type="term" value="P:ERAD pathway"/>
    <property type="evidence" value="ECO:0007669"/>
    <property type="project" value="InterPro"/>
</dbReference>
<organism evidence="20">
    <name type="scientific">Notodromas monacha</name>
    <dbReference type="NCBI Taxonomy" id="399045"/>
    <lineage>
        <taxon>Eukaryota</taxon>
        <taxon>Metazoa</taxon>
        <taxon>Ecdysozoa</taxon>
        <taxon>Arthropoda</taxon>
        <taxon>Crustacea</taxon>
        <taxon>Oligostraca</taxon>
        <taxon>Ostracoda</taxon>
        <taxon>Podocopa</taxon>
        <taxon>Podocopida</taxon>
        <taxon>Cypridocopina</taxon>
        <taxon>Cypridoidea</taxon>
        <taxon>Cyprididae</taxon>
        <taxon>Notodromas</taxon>
    </lineage>
</organism>
<comment type="similarity">
    <text evidence="6">Belongs to the peptidase C2 family.</text>
</comment>
<feature type="domain" description="U-box" evidence="19">
    <location>
        <begin position="1605"/>
        <end position="1679"/>
    </location>
</feature>
<dbReference type="InterPro" id="IPR011992">
    <property type="entry name" value="EF-hand-dom_pair"/>
</dbReference>
<evidence type="ECO:0000256" key="2">
    <source>
        <dbReference type="ARBA" id="ARBA00004123"/>
    </source>
</evidence>
<comment type="similarity">
    <text evidence="5">Belongs to the ubiquitin conjugation factor E4 family.</text>
</comment>
<dbReference type="PRINTS" id="PR00704">
    <property type="entry name" value="CALPAIN"/>
</dbReference>
<feature type="region of interest" description="Disordered" evidence="18">
    <location>
        <begin position="493"/>
        <end position="520"/>
    </location>
</feature>
<dbReference type="EMBL" id="CAJPEX010001360">
    <property type="protein sequence ID" value="CAG0918939.1"/>
    <property type="molecule type" value="Genomic_DNA"/>
</dbReference>
<dbReference type="GO" id="GO:0004198">
    <property type="term" value="F:calcium-dependent cysteine-type endopeptidase activity"/>
    <property type="evidence" value="ECO:0007669"/>
    <property type="project" value="InterPro"/>
</dbReference>
<dbReference type="SUPFAM" id="SSF57850">
    <property type="entry name" value="RING/U-box"/>
    <property type="match status" value="1"/>
</dbReference>
<dbReference type="GO" id="GO:0000209">
    <property type="term" value="P:protein polyubiquitination"/>
    <property type="evidence" value="ECO:0007669"/>
    <property type="project" value="TreeGrafter"/>
</dbReference>
<dbReference type="Gene3D" id="3.30.40.10">
    <property type="entry name" value="Zinc/RING finger domain, C3HC4 (zinc finger)"/>
    <property type="match status" value="1"/>
</dbReference>
<proteinExistence type="inferred from homology"/>
<dbReference type="Pfam" id="PF04564">
    <property type="entry name" value="U-box"/>
    <property type="match status" value="1"/>
</dbReference>
<keyword evidence="12" id="KW-0007">Acetylation</keyword>
<evidence type="ECO:0000256" key="1">
    <source>
        <dbReference type="ARBA" id="ARBA00000900"/>
    </source>
</evidence>
<evidence type="ECO:0000256" key="14">
    <source>
        <dbReference type="ARBA" id="ARBA00056267"/>
    </source>
</evidence>
<evidence type="ECO:0000256" key="18">
    <source>
        <dbReference type="SAM" id="MobiDB-lite"/>
    </source>
</evidence>
<dbReference type="EMBL" id="OA883397">
    <property type="protein sequence ID" value="CAD7278787.1"/>
    <property type="molecule type" value="Genomic_DNA"/>
</dbReference>
<dbReference type="PANTHER" id="PTHR13931:SF2">
    <property type="entry name" value="UBIQUITIN CONJUGATION FACTOR E4 B"/>
    <property type="match status" value="1"/>
</dbReference>
<dbReference type="InterPro" id="IPR022683">
    <property type="entry name" value="Calpain_III"/>
</dbReference>
<keyword evidence="13" id="KW-0539">Nucleus</keyword>
<dbReference type="CDD" id="cd16658">
    <property type="entry name" value="RING-Ubox_UBE4B"/>
    <property type="match status" value="1"/>
</dbReference>
<dbReference type="GO" id="GO:0000151">
    <property type="term" value="C:ubiquitin ligase complex"/>
    <property type="evidence" value="ECO:0007669"/>
    <property type="project" value="InterPro"/>
</dbReference>
<evidence type="ECO:0000256" key="7">
    <source>
        <dbReference type="ARBA" id="ARBA00012483"/>
    </source>
</evidence>
<comment type="function">
    <text evidence="14">Ubiquitin-protein ligase that probably functions as an E3 ligase in conjunction with specific E1 and E2 ligases. May also function as an E4 ligase mediating the assembly of polyubiquitin chains on substrates ubiquitinated by another E3 ubiquitin ligase. May regulate myosin assembly in striated muscles together with STUB1 and VCP/p97 by targeting myosin chaperone UNC45B for proteasomal degradation.</text>
</comment>
<accession>A0A7R9GDV4</accession>
<dbReference type="UniPathway" id="UPA00143"/>
<dbReference type="InterPro" id="IPR036213">
    <property type="entry name" value="Calpain_III_sf"/>
</dbReference>
<evidence type="ECO:0000256" key="12">
    <source>
        <dbReference type="ARBA" id="ARBA00022990"/>
    </source>
</evidence>
<feature type="region of interest" description="Disordered" evidence="18">
    <location>
        <begin position="425"/>
        <end position="481"/>
    </location>
</feature>
<dbReference type="Pfam" id="PF01067">
    <property type="entry name" value="Calpain_III"/>
    <property type="match status" value="1"/>
</dbReference>
<dbReference type="InterPro" id="IPR013083">
    <property type="entry name" value="Znf_RING/FYVE/PHD"/>
</dbReference>
<keyword evidence="8" id="KW-0963">Cytoplasm</keyword>
<evidence type="ECO:0000256" key="10">
    <source>
        <dbReference type="ARBA" id="ARBA00022679"/>
    </source>
</evidence>
<dbReference type="InterPro" id="IPR022682">
    <property type="entry name" value="Calpain_domain_III"/>
</dbReference>
<evidence type="ECO:0000256" key="16">
    <source>
        <dbReference type="ARBA" id="ARBA00081821"/>
    </source>
</evidence>
<comment type="pathway">
    <text evidence="4">Protein modification; protein ubiquitination.</text>
</comment>
<dbReference type="Pfam" id="PF10408">
    <property type="entry name" value="Ufd2P_core"/>
    <property type="match status" value="1"/>
</dbReference>
<dbReference type="InterPro" id="IPR019474">
    <property type="entry name" value="Ub_conjug_fac_E4_core"/>
</dbReference>
<evidence type="ECO:0000256" key="11">
    <source>
        <dbReference type="ARBA" id="ARBA00022786"/>
    </source>
</evidence>
<dbReference type="InterPro" id="IPR045132">
    <property type="entry name" value="UBE4"/>
</dbReference>
<evidence type="ECO:0000256" key="6">
    <source>
        <dbReference type="ARBA" id="ARBA00007623"/>
    </source>
</evidence>
<dbReference type="GO" id="GO:0005737">
    <property type="term" value="C:cytoplasm"/>
    <property type="evidence" value="ECO:0007669"/>
    <property type="project" value="UniProtKB-SubCell"/>
</dbReference>
<evidence type="ECO:0000256" key="5">
    <source>
        <dbReference type="ARBA" id="ARBA00007434"/>
    </source>
</evidence>
<comment type="subcellular location">
    <subcellularLocation>
        <location evidence="3">Cytoplasm</location>
    </subcellularLocation>
    <subcellularLocation>
        <location evidence="2">Nucleus</location>
    </subcellularLocation>
</comment>
<dbReference type="PROSITE" id="PS51698">
    <property type="entry name" value="U_BOX"/>
    <property type="match status" value="1"/>
</dbReference>
<dbReference type="GO" id="GO:0005634">
    <property type="term" value="C:nucleus"/>
    <property type="evidence" value="ECO:0007669"/>
    <property type="project" value="UniProtKB-SubCell"/>
</dbReference>
<gene>
    <name evidence="20" type="ORF">NMOB1V02_LOCUS6484</name>
</gene>
<dbReference type="SUPFAM" id="SSF47473">
    <property type="entry name" value="EF-hand"/>
    <property type="match status" value="1"/>
</dbReference>
<dbReference type="GO" id="GO:0006511">
    <property type="term" value="P:ubiquitin-dependent protein catabolic process"/>
    <property type="evidence" value="ECO:0007669"/>
    <property type="project" value="InterPro"/>
</dbReference>
<evidence type="ECO:0000256" key="17">
    <source>
        <dbReference type="ARBA" id="ARBA00083610"/>
    </source>
</evidence>
<evidence type="ECO:0000313" key="20">
    <source>
        <dbReference type="EMBL" id="CAD7278787.1"/>
    </source>
</evidence>